<dbReference type="EMBL" id="SOKU01000166">
    <property type="protein sequence ID" value="TES85825.1"/>
    <property type="molecule type" value="Genomic_DNA"/>
</dbReference>
<evidence type="ECO:0000256" key="1">
    <source>
        <dbReference type="SAM" id="Phobius"/>
    </source>
</evidence>
<feature type="transmembrane region" description="Helical" evidence="1">
    <location>
        <begin position="12"/>
        <end position="31"/>
    </location>
</feature>
<feature type="transmembrane region" description="Helical" evidence="1">
    <location>
        <begin position="90"/>
        <end position="108"/>
    </location>
</feature>
<name>A0A523QJH5_UNCAE</name>
<comment type="caution">
    <text evidence="2">The sequence shown here is derived from an EMBL/GenBank/DDBJ whole genome shotgun (WGS) entry which is preliminary data.</text>
</comment>
<feature type="transmembrane region" description="Helical" evidence="1">
    <location>
        <begin position="144"/>
        <end position="160"/>
    </location>
</feature>
<feature type="non-terminal residue" evidence="2">
    <location>
        <position position="399"/>
    </location>
</feature>
<sequence>MGIGAKRGTILLVLLVILVSLPSLLIPWSLIDDGESIRRSQEINRFLTSADYGGISLPIIEQDHGRFRPLYWLYLWVEYNLFGLTARYHHLGRILLFVVIVLLISGVAKQIAGSTRAGILAGLLFALFPFTVKNWHRLGPGESQLVLWQVASLYFLGRAYLEAERHPERRPLFYLVLSIAILPLSYFSKETSVMLVPVSGLMLLVMGLSFKGRRYRPSKRVFLAYFMANLACGLASRGAAHLLTVRGGYTVHYQIEINRILSTARQYGILLFQGYHLILLMALVVFSIRLIYHLRKSGGLDRSLKWQIIMLFWFIAALGVQLPWAFVVGRYLLPCLVGLSVFMGVELAHLLSFLSLFSGRKPLHSAETNYSTNEYSFIKELLGRGIKAIVVLAYLIFAV</sequence>
<proteinExistence type="predicted"/>
<feature type="transmembrane region" description="Helical" evidence="1">
    <location>
        <begin position="304"/>
        <end position="325"/>
    </location>
</feature>
<reference evidence="2 3" key="1">
    <citation type="submission" date="2019-03" db="EMBL/GenBank/DDBJ databases">
        <title>Metabolic potential of uncultured bacteria and archaea associated with petroleum seepage in deep-sea sediments.</title>
        <authorList>
            <person name="Dong X."/>
            <person name="Hubert C."/>
        </authorList>
    </citation>
    <scope>NUCLEOTIDE SEQUENCE [LARGE SCALE GENOMIC DNA]</scope>
    <source>
        <strain evidence="2">E44_bin92</strain>
    </source>
</reference>
<feature type="transmembrane region" description="Helical" evidence="1">
    <location>
        <begin position="115"/>
        <end position="132"/>
    </location>
</feature>
<dbReference type="AlphaFoldDB" id="A0A523QJH5"/>
<feature type="transmembrane region" description="Helical" evidence="1">
    <location>
        <begin position="194"/>
        <end position="210"/>
    </location>
</feature>
<keyword evidence="1" id="KW-1133">Transmembrane helix</keyword>
<evidence type="ECO:0000313" key="3">
    <source>
        <dbReference type="Proteomes" id="UP000320781"/>
    </source>
</evidence>
<keyword evidence="1" id="KW-0812">Transmembrane</keyword>
<protein>
    <recommendedName>
        <fullName evidence="4">Glycosyltransferase RgtA/B/C/D-like domain-containing protein</fullName>
    </recommendedName>
</protein>
<feature type="transmembrane region" description="Helical" evidence="1">
    <location>
        <begin position="172"/>
        <end position="188"/>
    </location>
</feature>
<keyword evidence="1" id="KW-0472">Membrane</keyword>
<feature type="transmembrane region" description="Helical" evidence="1">
    <location>
        <begin position="331"/>
        <end position="357"/>
    </location>
</feature>
<accession>A0A523QJH5</accession>
<feature type="transmembrane region" description="Helical" evidence="1">
    <location>
        <begin position="269"/>
        <end position="292"/>
    </location>
</feature>
<feature type="transmembrane region" description="Helical" evidence="1">
    <location>
        <begin position="377"/>
        <end position="397"/>
    </location>
</feature>
<dbReference type="Proteomes" id="UP000320781">
    <property type="component" value="Unassembled WGS sequence"/>
</dbReference>
<evidence type="ECO:0000313" key="2">
    <source>
        <dbReference type="EMBL" id="TES85825.1"/>
    </source>
</evidence>
<evidence type="ECO:0008006" key="4">
    <source>
        <dbReference type="Google" id="ProtNLM"/>
    </source>
</evidence>
<organism evidence="2 3">
    <name type="scientific">Aerophobetes bacterium</name>
    <dbReference type="NCBI Taxonomy" id="2030807"/>
    <lineage>
        <taxon>Bacteria</taxon>
        <taxon>Candidatus Aerophobota</taxon>
    </lineage>
</organism>
<gene>
    <name evidence="2" type="ORF">E3J95_03545</name>
</gene>